<dbReference type="Gene3D" id="3.40.50.1360">
    <property type="match status" value="1"/>
</dbReference>
<dbReference type="SMART" id="SM01134">
    <property type="entry name" value="DeoRC"/>
    <property type="match status" value="1"/>
</dbReference>
<dbReference type="InterPro" id="IPR036388">
    <property type="entry name" value="WH-like_DNA-bd_sf"/>
</dbReference>
<comment type="caution">
    <text evidence="5">The sequence shown here is derived from an EMBL/GenBank/DDBJ whole genome shotgun (WGS) entry which is preliminary data.</text>
</comment>
<dbReference type="KEGG" id="cthd:CDO33_10830"/>
<dbReference type="AlphaFoldDB" id="A0A2K2FQX1"/>
<dbReference type="InterPro" id="IPR001034">
    <property type="entry name" value="DeoR_HTH"/>
</dbReference>
<dbReference type="PROSITE" id="PS51000">
    <property type="entry name" value="HTH_DEOR_2"/>
    <property type="match status" value="1"/>
</dbReference>
<keyword evidence="1" id="KW-0805">Transcription regulation</keyword>
<dbReference type="InterPro" id="IPR014036">
    <property type="entry name" value="DeoR-like_C"/>
</dbReference>
<keyword evidence="3" id="KW-0804">Transcription</keyword>
<dbReference type="InterPro" id="IPR037171">
    <property type="entry name" value="NagB/RpiA_transferase-like"/>
</dbReference>
<accession>A0A2K2FQX1</accession>
<evidence type="ECO:0000259" key="4">
    <source>
        <dbReference type="PROSITE" id="PS51000"/>
    </source>
</evidence>
<dbReference type="InterPro" id="IPR018356">
    <property type="entry name" value="Tscrpt_reg_HTH_DeoR_CS"/>
</dbReference>
<dbReference type="Gene3D" id="1.10.10.10">
    <property type="entry name" value="Winged helix-like DNA-binding domain superfamily/Winged helix DNA-binding domain"/>
    <property type="match status" value="1"/>
</dbReference>
<dbReference type="RefSeq" id="WP_103080028.1">
    <property type="nucleotide sequence ID" value="NZ_CP021850.1"/>
</dbReference>
<keyword evidence="2" id="KW-0238">DNA-binding</keyword>
<dbReference type="PRINTS" id="PR00037">
    <property type="entry name" value="HTHLACR"/>
</dbReference>
<dbReference type="SUPFAM" id="SSF100950">
    <property type="entry name" value="NagB/RpiA/CoA transferase-like"/>
    <property type="match status" value="1"/>
</dbReference>
<dbReference type="PANTHER" id="PTHR30363">
    <property type="entry name" value="HTH-TYPE TRANSCRIPTIONAL REGULATOR SRLR-RELATED"/>
    <property type="match status" value="1"/>
</dbReference>
<dbReference type="InterPro" id="IPR036390">
    <property type="entry name" value="WH_DNA-bd_sf"/>
</dbReference>
<evidence type="ECO:0000256" key="3">
    <source>
        <dbReference type="ARBA" id="ARBA00023163"/>
    </source>
</evidence>
<organism evidence="5 6">
    <name type="scientific">Clostridium thermosuccinogenes</name>
    <dbReference type="NCBI Taxonomy" id="84032"/>
    <lineage>
        <taxon>Bacteria</taxon>
        <taxon>Bacillati</taxon>
        <taxon>Bacillota</taxon>
        <taxon>Clostridia</taxon>
        <taxon>Eubacteriales</taxon>
        <taxon>Clostridiaceae</taxon>
        <taxon>Clostridium</taxon>
    </lineage>
</organism>
<dbReference type="PROSITE" id="PS00894">
    <property type="entry name" value="HTH_DEOR_1"/>
    <property type="match status" value="1"/>
</dbReference>
<sequence>MLAEERYEKILELLEQDRSVKVSMLTKLFGVSIETIRRDLEHLEKQGLLERVYGGAVLSKISSRQLPFKAREKEHLEEKQEIARIASRFISEGQSIAVDASTTAFEVVKVLKSKFQRLTVLTNSLHVANELSNMEKYNVILTGGILESEELSLSGMLTEYAISQFNIDTAFIGVSGISLKDGLTDYRFDQLPIQKKMIEVSQQSIVLAHSDKFDSASLIKICDLDQINMIITDSKIKPNVLERYQKAGIDIINK</sequence>
<keyword evidence="6" id="KW-1185">Reference proteome</keyword>
<gene>
    <name evidence="5" type="ORF">CDQ84_01910</name>
</gene>
<dbReference type="SMART" id="SM00420">
    <property type="entry name" value="HTH_DEOR"/>
    <property type="match status" value="1"/>
</dbReference>
<feature type="domain" description="HTH deoR-type" evidence="4">
    <location>
        <begin position="3"/>
        <end position="58"/>
    </location>
</feature>
<dbReference type="GO" id="GO:0003677">
    <property type="term" value="F:DNA binding"/>
    <property type="evidence" value="ECO:0007669"/>
    <property type="project" value="UniProtKB-KW"/>
</dbReference>
<dbReference type="GO" id="GO:0003700">
    <property type="term" value="F:DNA-binding transcription factor activity"/>
    <property type="evidence" value="ECO:0007669"/>
    <property type="project" value="InterPro"/>
</dbReference>
<protein>
    <submittedName>
        <fullName evidence="5">DeoR family transcriptional regulator</fullName>
    </submittedName>
</protein>
<dbReference type="Pfam" id="PF08220">
    <property type="entry name" value="HTH_DeoR"/>
    <property type="match status" value="1"/>
</dbReference>
<dbReference type="PANTHER" id="PTHR30363:SF44">
    <property type="entry name" value="AGA OPERON TRANSCRIPTIONAL REPRESSOR-RELATED"/>
    <property type="match status" value="1"/>
</dbReference>
<evidence type="ECO:0000313" key="5">
    <source>
        <dbReference type="EMBL" id="PNU01170.1"/>
    </source>
</evidence>
<reference evidence="5 6" key="1">
    <citation type="submission" date="2017-06" db="EMBL/GenBank/DDBJ databases">
        <title>Investigating the central metabolism of Clostridium thermosuccinogenes.</title>
        <authorList>
            <person name="Koendjbiharie J.G."/>
            <person name="van Kranenburg R."/>
        </authorList>
    </citation>
    <scope>NUCLEOTIDE SEQUENCE [LARGE SCALE GENOMIC DNA]</scope>
    <source>
        <strain evidence="5 6">DSM 5806</strain>
    </source>
</reference>
<dbReference type="SUPFAM" id="SSF46785">
    <property type="entry name" value="Winged helix' DNA-binding domain"/>
    <property type="match status" value="1"/>
</dbReference>
<dbReference type="OrthoDB" id="9797223at2"/>
<evidence type="ECO:0000256" key="1">
    <source>
        <dbReference type="ARBA" id="ARBA00023015"/>
    </source>
</evidence>
<dbReference type="Proteomes" id="UP000236151">
    <property type="component" value="Unassembled WGS sequence"/>
</dbReference>
<dbReference type="Pfam" id="PF00455">
    <property type="entry name" value="DeoRC"/>
    <property type="match status" value="1"/>
</dbReference>
<dbReference type="InterPro" id="IPR050313">
    <property type="entry name" value="Carb_Metab_HTH_regulators"/>
</dbReference>
<proteinExistence type="predicted"/>
<name>A0A2K2FQX1_9CLOT</name>
<dbReference type="EMBL" id="NIOJ01000003">
    <property type="protein sequence ID" value="PNU01170.1"/>
    <property type="molecule type" value="Genomic_DNA"/>
</dbReference>
<evidence type="ECO:0000313" key="6">
    <source>
        <dbReference type="Proteomes" id="UP000236151"/>
    </source>
</evidence>
<evidence type="ECO:0000256" key="2">
    <source>
        <dbReference type="ARBA" id="ARBA00023125"/>
    </source>
</evidence>